<protein>
    <submittedName>
        <fullName evidence="1">Uncharacterized protein</fullName>
    </submittedName>
</protein>
<sequence length="279" mass="31833">MGNDIFDLRDMDAAVPGGVYLCQAGEQISCGACCGLYNVADVSRETLTEMLRYRTETFATVPRDVDAILAFRAAIEARENQERPFPEFHHCPYIGLIGDNMSRVGCLLHPLADGNGGVDFRGLSFYGGMACRIYFCPTCREVPQVYKEIVRAVSDDWYSHGLIVTEARMITAFFEESERRAGRPLQQADITEVPMRVKAVREFLNLKSDWPFRPATSPAPSNYFFEDRLYPRPPVRYPTANQPPSRYDILFRELESVFESPDELRRAENLMDRLFDRLA</sequence>
<name>A0A401FSB3_9BACT</name>
<dbReference type="RefSeq" id="WP_124327320.1">
    <property type="nucleotide sequence ID" value="NZ_BEXT01000001.1"/>
</dbReference>
<dbReference type="EMBL" id="BEXT01000001">
    <property type="protein sequence ID" value="GBC59843.1"/>
    <property type="molecule type" value="Genomic_DNA"/>
</dbReference>
<dbReference type="OrthoDB" id="5470322at2"/>
<comment type="caution">
    <text evidence="1">The sequence shown here is derived from an EMBL/GenBank/DDBJ whole genome shotgun (WGS) entry which is preliminary data.</text>
</comment>
<evidence type="ECO:0000313" key="2">
    <source>
        <dbReference type="Proteomes" id="UP000288096"/>
    </source>
</evidence>
<evidence type="ECO:0000313" key="1">
    <source>
        <dbReference type="EMBL" id="GBC59843.1"/>
    </source>
</evidence>
<reference evidence="2" key="1">
    <citation type="submission" date="2017-11" db="EMBL/GenBank/DDBJ databases">
        <authorList>
            <person name="Watanabe M."/>
            <person name="Kojima H."/>
        </authorList>
    </citation>
    <scope>NUCLEOTIDE SEQUENCE [LARGE SCALE GENOMIC DNA]</scope>
    <source>
        <strain evidence="2">Tokyo 01</strain>
    </source>
</reference>
<dbReference type="AlphaFoldDB" id="A0A401FSB3"/>
<gene>
    <name evidence="1" type="ORF">DENIS_0784</name>
</gene>
<proteinExistence type="predicted"/>
<organism evidence="1 2">
    <name type="scientific">Desulfonema ishimotonii</name>
    <dbReference type="NCBI Taxonomy" id="45657"/>
    <lineage>
        <taxon>Bacteria</taxon>
        <taxon>Pseudomonadati</taxon>
        <taxon>Thermodesulfobacteriota</taxon>
        <taxon>Desulfobacteria</taxon>
        <taxon>Desulfobacterales</taxon>
        <taxon>Desulfococcaceae</taxon>
        <taxon>Desulfonema</taxon>
    </lineage>
</organism>
<reference evidence="2" key="2">
    <citation type="submission" date="2019-01" db="EMBL/GenBank/DDBJ databases">
        <title>Genome sequence of Desulfonema ishimotonii strain Tokyo 01.</title>
        <authorList>
            <person name="Fukui M."/>
        </authorList>
    </citation>
    <scope>NUCLEOTIDE SEQUENCE [LARGE SCALE GENOMIC DNA]</scope>
    <source>
        <strain evidence="2">Tokyo 01</strain>
    </source>
</reference>
<accession>A0A401FSB3</accession>
<keyword evidence="2" id="KW-1185">Reference proteome</keyword>
<dbReference type="Proteomes" id="UP000288096">
    <property type="component" value="Unassembled WGS sequence"/>
</dbReference>